<feature type="transmembrane region" description="Helical" evidence="2">
    <location>
        <begin position="150"/>
        <end position="175"/>
    </location>
</feature>
<feature type="region of interest" description="Disordered" evidence="1">
    <location>
        <begin position="336"/>
        <end position="388"/>
    </location>
</feature>
<protein>
    <submittedName>
        <fullName evidence="3">Uncharacterized protein</fullName>
    </submittedName>
</protein>
<evidence type="ECO:0000313" key="3">
    <source>
        <dbReference type="EMBL" id="RHZ64440.1"/>
    </source>
</evidence>
<feature type="transmembrane region" description="Helical" evidence="2">
    <location>
        <begin position="114"/>
        <end position="138"/>
    </location>
</feature>
<accession>A0A397HV22</accession>
<sequence length="699" mass="77037">MGRSSPPFLYGPSSSHSFYGPTDRPFNPKAVTEASWTRPPSKPKQKGPYVSFNKHPDSYSNFPVGVSRWTPMSPRTKGRVFYGRKVQLGLRVLALLGALGSLFCAIVIKNVAVSIIWIIRVGPIVAVIHTLYGVYHLCRSPVTRPAGSQASYMVFAATLDLGLIPFYVFSAYIAYKQITNNAYHWSTLLSADTSITDKIAQSTFLLSIVNGSFHLISLCISVWLALIFRQISQLPPDLNPLEDNLTARPHKRNKSEINEKHLSHSTIASTASMEDPLIGPPRHMPFMHTRNQSSEDASSRFSVISEKRRSQPSLYRDTAVSPVPPVPQHSFLAEHDQQVSAQSPLADSHNEHARQVSHDLPDRTQCVSPDSDNWIVYPSRSPSPAEAGLDENLARREPSSAYSQAESLISAGSSFKDWLASAQRYGRDIGETISEDIRGEYESLALHEHYANDEDIHDIPQETRFYDNAEQDIGDHNINIFLDHNDRERQFSASLQVNPLALNPPTPQPVQDEPDNATRAPTRAALTDIPNLTPNPPASLPSPESPEKKGRFYGELNTKPWLTVPRSASGQNEPDSHNLDRKRSKLVKRNSQKLNTYGTLKQHDADDLDGENEIPPVPTDPGTADGDRKGRVVSNSGADIGRHDFGSGSSLAYGNYIANLGVGRRRDVSGKIAEEGRGGAVTESPKPIRAAGWARFAGL</sequence>
<keyword evidence="2" id="KW-1133">Transmembrane helix</keyword>
<dbReference type="AlphaFoldDB" id="A0A397HV22"/>
<feature type="transmembrane region" description="Helical" evidence="2">
    <location>
        <begin position="88"/>
        <end position="108"/>
    </location>
</feature>
<dbReference type="EMBL" id="NKHU02000023">
    <property type="protein sequence ID" value="RHZ64440.1"/>
    <property type="molecule type" value="Genomic_DNA"/>
</dbReference>
<evidence type="ECO:0000256" key="1">
    <source>
        <dbReference type="SAM" id="MobiDB-lite"/>
    </source>
</evidence>
<dbReference type="STRING" id="41047.A0A397HV22"/>
<name>A0A397HV22_ASPTH</name>
<dbReference type="RefSeq" id="XP_026617489.1">
    <property type="nucleotide sequence ID" value="XM_026760829.1"/>
</dbReference>
<keyword evidence="4" id="KW-1185">Reference proteome</keyword>
<dbReference type="GeneID" id="38129184"/>
<dbReference type="Proteomes" id="UP000215305">
    <property type="component" value="Unassembled WGS sequence"/>
</dbReference>
<feature type="region of interest" description="Disordered" evidence="1">
    <location>
        <begin position="499"/>
        <end position="629"/>
    </location>
</feature>
<feature type="region of interest" description="Disordered" evidence="1">
    <location>
        <begin position="1"/>
        <end position="52"/>
    </location>
</feature>
<feature type="compositionally biased region" description="Basic and acidic residues" evidence="1">
    <location>
        <begin position="348"/>
        <end position="362"/>
    </location>
</feature>
<comment type="caution">
    <text evidence="3">The sequence shown here is derived from an EMBL/GenBank/DDBJ whole genome shotgun (WGS) entry which is preliminary data.</text>
</comment>
<gene>
    <name evidence="3" type="ORF">CDV56_107210</name>
</gene>
<keyword evidence="2" id="KW-0812">Transmembrane</keyword>
<reference evidence="3" key="1">
    <citation type="submission" date="2018-08" db="EMBL/GenBank/DDBJ databases">
        <title>Draft genome sequence of azole-resistant Aspergillus thermomutatus (Neosartorya pseudofischeri) strain HMR AF 39, isolated from a human nasal aspirate.</title>
        <authorList>
            <person name="Parent-Michaud M."/>
            <person name="Dufresne P.J."/>
            <person name="Fournier E."/>
            <person name="Martineau C."/>
            <person name="Moreira S."/>
            <person name="Perkins V."/>
            <person name="De Repentigny L."/>
            <person name="Dufresne S.F."/>
        </authorList>
    </citation>
    <scope>NUCLEOTIDE SEQUENCE [LARGE SCALE GENOMIC DNA]</scope>
    <source>
        <strain evidence="3">HMR AF 39</strain>
    </source>
</reference>
<organism evidence="3 4">
    <name type="scientific">Aspergillus thermomutatus</name>
    <name type="common">Neosartorya pseudofischeri</name>
    <dbReference type="NCBI Taxonomy" id="41047"/>
    <lineage>
        <taxon>Eukaryota</taxon>
        <taxon>Fungi</taxon>
        <taxon>Dikarya</taxon>
        <taxon>Ascomycota</taxon>
        <taxon>Pezizomycotina</taxon>
        <taxon>Eurotiomycetes</taxon>
        <taxon>Eurotiomycetidae</taxon>
        <taxon>Eurotiales</taxon>
        <taxon>Aspergillaceae</taxon>
        <taxon>Aspergillus</taxon>
        <taxon>Aspergillus subgen. Fumigati</taxon>
    </lineage>
</organism>
<keyword evidence="2" id="KW-0472">Membrane</keyword>
<feature type="compositionally biased region" description="Polar residues" evidence="1">
    <location>
        <begin position="289"/>
        <end position="302"/>
    </location>
</feature>
<feature type="compositionally biased region" description="Basic residues" evidence="1">
    <location>
        <begin position="582"/>
        <end position="591"/>
    </location>
</feature>
<feature type="transmembrane region" description="Helical" evidence="2">
    <location>
        <begin position="204"/>
        <end position="228"/>
    </location>
</feature>
<feature type="compositionally biased region" description="Pro residues" evidence="1">
    <location>
        <begin position="533"/>
        <end position="544"/>
    </location>
</feature>
<feature type="region of interest" description="Disordered" evidence="1">
    <location>
        <begin position="289"/>
        <end position="320"/>
    </location>
</feature>
<evidence type="ECO:0000256" key="2">
    <source>
        <dbReference type="SAM" id="Phobius"/>
    </source>
</evidence>
<dbReference type="VEuPathDB" id="FungiDB:CDV56_107210"/>
<evidence type="ECO:0000313" key="4">
    <source>
        <dbReference type="Proteomes" id="UP000215305"/>
    </source>
</evidence>
<dbReference type="OrthoDB" id="5404940at2759"/>
<proteinExistence type="predicted"/>